<keyword evidence="1" id="KW-0812">Transmembrane</keyword>
<dbReference type="Proteomes" id="UP000828546">
    <property type="component" value="Segment"/>
</dbReference>
<organism evidence="2 3">
    <name type="scientific">Arthrobacter phage DevitoJr</name>
    <dbReference type="NCBI Taxonomy" id="2859477"/>
    <lineage>
        <taxon>Viruses</taxon>
        <taxon>Duplodnaviria</taxon>
        <taxon>Heunggongvirae</taxon>
        <taxon>Uroviricota</taxon>
        <taxon>Caudoviricetes</taxon>
        <taxon>Gordonvirus</taxon>
        <taxon>Gordonvirus devitoJr</taxon>
    </lineage>
</organism>
<feature type="transmembrane region" description="Helical" evidence="1">
    <location>
        <begin position="12"/>
        <end position="39"/>
    </location>
</feature>
<dbReference type="RefSeq" id="YP_010750544.1">
    <property type="nucleotide sequence ID" value="NC_073335.1"/>
</dbReference>
<proteinExistence type="predicted"/>
<keyword evidence="3" id="KW-1185">Reference proteome</keyword>
<sequence length="56" mass="6197">MTFFTSEKAMGLFLRALAFSMVCGIVGYIVYVLIAYLMALTMITQFVFGTTSGSPW</sequence>
<protein>
    <submittedName>
        <fullName evidence="2">Uncharacterized protein</fullName>
    </submittedName>
</protein>
<evidence type="ECO:0000256" key="1">
    <source>
        <dbReference type="SAM" id="Phobius"/>
    </source>
</evidence>
<dbReference type="KEGG" id="vg:79993900"/>
<evidence type="ECO:0000313" key="2">
    <source>
        <dbReference type="EMBL" id="QXO13164.1"/>
    </source>
</evidence>
<name>A0AAE7VHT0_9CAUD</name>
<gene>
    <name evidence="2" type="primary">4</name>
    <name evidence="2" type="ORF">SEA_DEVITOJR_4</name>
</gene>
<accession>A0AAE7VHT0</accession>
<dbReference type="EMBL" id="MZ209303">
    <property type="protein sequence ID" value="QXO13164.1"/>
    <property type="molecule type" value="Genomic_DNA"/>
</dbReference>
<evidence type="ECO:0000313" key="3">
    <source>
        <dbReference type="Proteomes" id="UP000828546"/>
    </source>
</evidence>
<keyword evidence="1" id="KW-0472">Membrane</keyword>
<keyword evidence="1" id="KW-1133">Transmembrane helix</keyword>
<reference evidence="2 3" key="1">
    <citation type="submission" date="2021-05" db="EMBL/GenBank/DDBJ databases">
        <authorList>
            <person name="Alagappan S."/>
            <person name="Huber N."/>
            <person name="Angle L.E."/>
            <person name="Beckman N.B."/>
            <person name="Mazivanhanga P.R."/>
            <person name="Xu Z."/>
            <person name="Ghazi H.R."/>
            <person name="Miller M."/>
            <person name="Warner J.K."/>
            <person name="Sabetta M.E."/>
            <person name="Breitenberger C.A."/>
            <person name="Daniels C.J."/>
            <person name="Ball S.L."/>
            <person name="Garlena R.A."/>
            <person name="Russell D.A."/>
            <person name="Jacobs-Sera D."/>
            <person name="Hatfull G.F."/>
        </authorList>
    </citation>
    <scope>NUCLEOTIDE SEQUENCE [LARGE SCALE GENOMIC DNA]</scope>
</reference>
<dbReference type="GeneID" id="79993900"/>